<protein>
    <submittedName>
        <fullName evidence="1">Uncharacterized protein</fullName>
    </submittedName>
</protein>
<organism evidence="1">
    <name type="scientific">uncultured bacterium contig00017</name>
    <dbReference type="NCBI Taxonomy" id="1181508"/>
    <lineage>
        <taxon>Bacteria</taxon>
        <taxon>environmental samples</taxon>
    </lineage>
</organism>
<proteinExistence type="predicted"/>
<dbReference type="EMBL" id="JQ844166">
    <property type="protein sequence ID" value="AGS51635.1"/>
    <property type="molecule type" value="Genomic_DNA"/>
</dbReference>
<dbReference type="AlphaFoldDB" id="A0A806JXY6"/>
<evidence type="ECO:0000313" key="1">
    <source>
        <dbReference type="EMBL" id="AGS51635.1"/>
    </source>
</evidence>
<accession>A0A806JXY6</accession>
<sequence>MAVIDRQSHTCIISKTAKKGRKSKNFPKTIIYTLDNLRSGALYFC</sequence>
<reference evidence="1" key="1">
    <citation type="submission" date="2012-03" db="EMBL/GenBank/DDBJ databases">
        <title>Functional metagenomics reveals considerable lignocellulase gene clusters in the gut microbiome of a wood-feeding higher termite.</title>
        <authorList>
            <person name="Liu N."/>
        </authorList>
    </citation>
    <scope>NUCLEOTIDE SEQUENCE</scope>
</reference>
<name>A0A806JXY6_9BACT</name>